<keyword evidence="3" id="KW-0285">Flavoprotein</keyword>
<evidence type="ECO:0000259" key="7">
    <source>
        <dbReference type="PROSITE" id="PS51324"/>
    </source>
</evidence>
<keyword evidence="6" id="KW-1015">Disulfide bond</keyword>
<name>A0A6C0IF50_9ZZZZ</name>
<comment type="cofactor">
    <cofactor evidence="1">
        <name>FAD</name>
        <dbReference type="ChEBI" id="CHEBI:57692"/>
    </cofactor>
</comment>
<feature type="domain" description="ERV/ALR sulfhydryl oxidase" evidence="7">
    <location>
        <begin position="1"/>
        <end position="103"/>
    </location>
</feature>
<reference evidence="8" key="1">
    <citation type="journal article" date="2020" name="Nature">
        <title>Giant virus diversity and host interactions through global metagenomics.</title>
        <authorList>
            <person name="Schulz F."/>
            <person name="Roux S."/>
            <person name="Paez-Espino D."/>
            <person name="Jungbluth S."/>
            <person name="Walsh D.A."/>
            <person name="Denef V.J."/>
            <person name="McMahon K.D."/>
            <person name="Konstantinidis K.T."/>
            <person name="Eloe-Fadrosh E.A."/>
            <person name="Kyrpides N.C."/>
            <person name="Woyke T."/>
        </authorList>
    </citation>
    <scope>NUCLEOTIDE SEQUENCE</scope>
    <source>
        <strain evidence="8">GVMAG-M-3300023184-77</strain>
    </source>
</reference>
<evidence type="ECO:0000256" key="1">
    <source>
        <dbReference type="ARBA" id="ARBA00001974"/>
    </source>
</evidence>
<keyword evidence="5" id="KW-0560">Oxidoreductase</keyword>
<dbReference type="InterPro" id="IPR039799">
    <property type="entry name" value="ALR/ERV"/>
</dbReference>
<dbReference type="GO" id="GO:0005739">
    <property type="term" value="C:mitochondrion"/>
    <property type="evidence" value="ECO:0007669"/>
    <property type="project" value="TreeGrafter"/>
</dbReference>
<evidence type="ECO:0000256" key="2">
    <source>
        <dbReference type="ARBA" id="ARBA00012512"/>
    </source>
</evidence>
<evidence type="ECO:0000256" key="4">
    <source>
        <dbReference type="ARBA" id="ARBA00022827"/>
    </source>
</evidence>
<dbReference type="PANTHER" id="PTHR12645">
    <property type="entry name" value="ALR/ERV"/>
    <property type="match status" value="1"/>
</dbReference>
<dbReference type="EC" id="1.8.3.2" evidence="2"/>
<dbReference type="InterPro" id="IPR036774">
    <property type="entry name" value="ERV/ALR_sulphydryl_oxid_sf"/>
</dbReference>
<dbReference type="EMBL" id="MN740165">
    <property type="protein sequence ID" value="QHT91270.1"/>
    <property type="molecule type" value="Genomic_DNA"/>
</dbReference>
<organism evidence="8">
    <name type="scientific">viral metagenome</name>
    <dbReference type="NCBI Taxonomy" id="1070528"/>
    <lineage>
        <taxon>unclassified sequences</taxon>
        <taxon>metagenomes</taxon>
        <taxon>organismal metagenomes</taxon>
    </lineage>
</organism>
<accession>A0A6C0IF50</accession>
<evidence type="ECO:0000313" key="8">
    <source>
        <dbReference type="EMBL" id="QHT91270.1"/>
    </source>
</evidence>
<dbReference type="InterPro" id="IPR017905">
    <property type="entry name" value="ERV/ALR_sulphydryl_oxidase"/>
</dbReference>
<dbReference type="PANTHER" id="PTHR12645:SF0">
    <property type="entry name" value="FAD-LINKED SULFHYDRYL OXIDASE ALR"/>
    <property type="match status" value="1"/>
</dbReference>
<evidence type="ECO:0000256" key="3">
    <source>
        <dbReference type="ARBA" id="ARBA00022630"/>
    </source>
</evidence>
<evidence type="ECO:0000256" key="5">
    <source>
        <dbReference type="ARBA" id="ARBA00023002"/>
    </source>
</evidence>
<sequence length="256" mass="30524">MDTRYWGPSGWKLLHSITFSYDEKLKNKYKDFFTTIAFVLPCKHCRKSYSEYILNDPIDSKVDSKEELTKWLWRIHNKVNEKLRGQGLCNYEDPPFSIVKKLYEEKLNQGCSKVHFEGWELLFSIVESHPYSKLSLGSKPFDVDVPNDISINTPLLKNMYNLMKPEEKLIYFKRFFELLPTILPFPQWRSLWKEFDNGSWNSRQNSLNNLYRIRCSLEKELELLNKTKFISLCKELRSFKSGCNKSKKSKTCRKKR</sequence>
<proteinExistence type="predicted"/>
<evidence type="ECO:0000256" key="6">
    <source>
        <dbReference type="ARBA" id="ARBA00023157"/>
    </source>
</evidence>
<dbReference type="SUPFAM" id="SSF69000">
    <property type="entry name" value="FAD-dependent thiol oxidase"/>
    <property type="match status" value="1"/>
</dbReference>
<dbReference type="AlphaFoldDB" id="A0A6C0IF50"/>
<protein>
    <recommendedName>
        <fullName evidence="2">thiol oxidase</fullName>
        <ecNumber evidence="2">1.8.3.2</ecNumber>
    </recommendedName>
</protein>
<dbReference type="GO" id="GO:0050660">
    <property type="term" value="F:flavin adenine dinucleotide binding"/>
    <property type="evidence" value="ECO:0007669"/>
    <property type="project" value="TreeGrafter"/>
</dbReference>
<keyword evidence="4" id="KW-0274">FAD</keyword>
<dbReference type="Pfam" id="PF04777">
    <property type="entry name" value="Evr1_Alr"/>
    <property type="match status" value="1"/>
</dbReference>
<dbReference type="PROSITE" id="PS51324">
    <property type="entry name" value="ERV_ALR"/>
    <property type="match status" value="1"/>
</dbReference>
<dbReference type="GO" id="GO:0016971">
    <property type="term" value="F:flavin-dependent sulfhydryl oxidase activity"/>
    <property type="evidence" value="ECO:0007669"/>
    <property type="project" value="InterPro"/>
</dbReference>
<dbReference type="Gene3D" id="1.20.120.310">
    <property type="entry name" value="ERV/ALR sulfhydryl oxidase domain"/>
    <property type="match status" value="1"/>
</dbReference>